<protein>
    <submittedName>
        <fullName evidence="2">Uncharacterized protein</fullName>
    </submittedName>
</protein>
<dbReference type="EMBL" id="CM003107">
    <property type="protein sequence ID" value="KUI73164.1"/>
    <property type="molecule type" value="Genomic_DNA"/>
</dbReference>
<proteinExistence type="predicted"/>
<feature type="signal peptide" evidence="1">
    <location>
        <begin position="1"/>
        <end position="19"/>
    </location>
</feature>
<gene>
    <name evidence="2" type="ORF">VM1G_08965</name>
</gene>
<evidence type="ECO:0000313" key="3">
    <source>
        <dbReference type="Proteomes" id="UP000078559"/>
    </source>
</evidence>
<keyword evidence="1" id="KW-0732">Signal</keyword>
<name>A0A194W9M6_CYTMA</name>
<dbReference type="Proteomes" id="UP000078559">
    <property type="component" value="Chromosome 10"/>
</dbReference>
<sequence>MKSFAIMSILAVVTAAVIADNGLPLTFNLAPNAADQLQPHGLWTPNMTAFAAGKPNIPAGMDLAAEAAKLKASGLDANDIVTVLSEIDNAAAVGGLVVPDGEAHKPAKDCSRCNTCPDGLSLGGVVLL</sequence>
<organism evidence="2 3">
    <name type="scientific">Cytospora mali</name>
    <name type="common">Apple Valsa canker fungus</name>
    <name type="synonym">Valsa mali</name>
    <dbReference type="NCBI Taxonomy" id="578113"/>
    <lineage>
        <taxon>Eukaryota</taxon>
        <taxon>Fungi</taxon>
        <taxon>Dikarya</taxon>
        <taxon>Ascomycota</taxon>
        <taxon>Pezizomycotina</taxon>
        <taxon>Sordariomycetes</taxon>
        <taxon>Sordariomycetidae</taxon>
        <taxon>Diaporthales</taxon>
        <taxon>Cytosporaceae</taxon>
        <taxon>Cytospora</taxon>
    </lineage>
</organism>
<feature type="chain" id="PRO_5008267326" evidence="1">
    <location>
        <begin position="20"/>
        <end position="128"/>
    </location>
</feature>
<keyword evidence="3" id="KW-1185">Reference proteome</keyword>
<accession>A0A194W9M6</accession>
<evidence type="ECO:0000313" key="2">
    <source>
        <dbReference type="EMBL" id="KUI73164.1"/>
    </source>
</evidence>
<dbReference type="AlphaFoldDB" id="A0A194W9M6"/>
<reference evidence="2" key="1">
    <citation type="submission" date="2014-12" db="EMBL/GenBank/DDBJ databases">
        <title>Genome Sequence of Valsa Canker Pathogens Uncovers a Specific Adaption of Colonization on Woody Bark.</title>
        <authorList>
            <person name="Yin Z."/>
            <person name="Liu H."/>
            <person name="Gao X."/>
            <person name="Li Z."/>
            <person name="Song N."/>
            <person name="Ke X."/>
            <person name="Dai Q."/>
            <person name="Wu Y."/>
            <person name="Sun Y."/>
            <person name="Xu J.-R."/>
            <person name="Kang Z.K."/>
            <person name="Wang L."/>
            <person name="Huang L."/>
        </authorList>
    </citation>
    <scope>NUCLEOTIDE SEQUENCE [LARGE SCALE GENOMIC DNA]</scope>
    <source>
        <strain evidence="2">03-8</strain>
    </source>
</reference>
<evidence type="ECO:0000256" key="1">
    <source>
        <dbReference type="SAM" id="SignalP"/>
    </source>
</evidence>